<keyword evidence="2" id="KW-1185">Reference proteome</keyword>
<reference evidence="2" key="1">
    <citation type="journal article" date="2017" name="Nat. Ecol. Evol.">
        <title>Genome expansion and lineage-specific genetic innovations in the forest pathogenic fungi Armillaria.</title>
        <authorList>
            <person name="Sipos G."/>
            <person name="Prasanna A.N."/>
            <person name="Walter M.C."/>
            <person name="O'Connor E."/>
            <person name="Balint B."/>
            <person name="Krizsan K."/>
            <person name="Kiss B."/>
            <person name="Hess J."/>
            <person name="Varga T."/>
            <person name="Slot J."/>
            <person name="Riley R."/>
            <person name="Boka B."/>
            <person name="Rigling D."/>
            <person name="Barry K."/>
            <person name="Lee J."/>
            <person name="Mihaltcheva S."/>
            <person name="LaButti K."/>
            <person name="Lipzen A."/>
            <person name="Waldron R."/>
            <person name="Moloney N.M."/>
            <person name="Sperisen C."/>
            <person name="Kredics L."/>
            <person name="Vagvoelgyi C."/>
            <person name="Patrignani A."/>
            <person name="Fitzpatrick D."/>
            <person name="Nagy I."/>
            <person name="Doyle S."/>
            <person name="Anderson J.B."/>
            <person name="Grigoriev I.V."/>
            <person name="Gueldener U."/>
            <person name="Muensterkoetter M."/>
            <person name="Nagy L.G."/>
        </authorList>
    </citation>
    <scope>NUCLEOTIDE SEQUENCE [LARGE SCALE GENOMIC DNA]</scope>
    <source>
        <strain evidence="2">28-4</strain>
    </source>
</reference>
<evidence type="ECO:0000313" key="1">
    <source>
        <dbReference type="EMBL" id="PBK60073.1"/>
    </source>
</evidence>
<accession>A0A2H3B8A0</accession>
<protein>
    <submittedName>
        <fullName evidence="1">Uncharacterized protein</fullName>
    </submittedName>
</protein>
<sequence>MARCQRDVMYRARIFISYMTRCTYKSPNTLHLRMPAVLKRCCLRIRCRGCRSSSLFAVERHMYSSEITMPKDLTSPRLTFVSRHCTYCHIQPTNPEARIHSQDRNPFASVTSAIS</sequence>
<organism evidence="1 2">
    <name type="scientific">Armillaria solidipes</name>
    <dbReference type="NCBI Taxonomy" id="1076256"/>
    <lineage>
        <taxon>Eukaryota</taxon>
        <taxon>Fungi</taxon>
        <taxon>Dikarya</taxon>
        <taxon>Basidiomycota</taxon>
        <taxon>Agaricomycotina</taxon>
        <taxon>Agaricomycetes</taxon>
        <taxon>Agaricomycetidae</taxon>
        <taxon>Agaricales</taxon>
        <taxon>Marasmiineae</taxon>
        <taxon>Physalacriaceae</taxon>
        <taxon>Armillaria</taxon>
    </lineage>
</organism>
<gene>
    <name evidence="1" type="ORF">ARMSODRAFT_737027</name>
</gene>
<dbReference type="Proteomes" id="UP000218334">
    <property type="component" value="Unassembled WGS sequence"/>
</dbReference>
<name>A0A2H3B8A0_9AGAR</name>
<dbReference type="EMBL" id="KZ293492">
    <property type="protein sequence ID" value="PBK60073.1"/>
    <property type="molecule type" value="Genomic_DNA"/>
</dbReference>
<evidence type="ECO:0000313" key="2">
    <source>
        <dbReference type="Proteomes" id="UP000218334"/>
    </source>
</evidence>
<proteinExistence type="predicted"/>
<dbReference type="AlphaFoldDB" id="A0A2H3B8A0"/>